<gene>
    <name evidence="2" type="ORF">GCM10010334_82180</name>
</gene>
<organism evidence="2 3">
    <name type="scientific">Streptomyces finlayi</name>
    <dbReference type="NCBI Taxonomy" id="67296"/>
    <lineage>
        <taxon>Bacteria</taxon>
        <taxon>Bacillati</taxon>
        <taxon>Actinomycetota</taxon>
        <taxon>Actinomycetes</taxon>
        <taxon>Kitasatosporales</taxon>
        <taxon>Streptomycetaceae</taxon>
        <taxon>Streptomyces</taxon>
    </lineage>
</organism>
<feature type="compositionally biased region" description="Basic and acidic residues" evidence="1">
    <location>
        <begin position="14"/>
        <end position="23"/>
    </location>
</feature>
<accession>A0A918X8W4</accession>
<dbReference type="AlphaFoldDB" id="A0A918X8W4"/>
<feature type="region of interest" description="Disordered" evidence="1">
    <location>
        <begin position="1"/>
        <end position="123"/>
    </location>
</feature>
<protein>
    <submittedName>
        <fullName evidence="2">Uncharacterized protein</fullName>
    </submittedName>
</protein>
<evidence type="ECO:0000256" key="1">
    <source>
        <dbReference type="SAM" id="MobiDB-lite"/>
    </source>
</evidence>
<feature type="compositionally biased region" description="Polar residues" evidence="1">
    <location>
        <begin position="104"/>
        <end position="123"/>
    </location>
</feature>
<reference evidence="2" key="1">
    <citation type="journal article" date="2014" name="Int. J. Syst. Evol. Microbiol.">
        <title>Complete genome sequence of Corynebacterium casei LMG S-19264T (=DSM 44701T), isolated from a smear-ripened cheese.</title>
        <authorList>
            <consortium name="US DOE Joint Genome Institute (JGI-PGF)"/>
            <person name="Walter F."/>
            <person name="Albersmeier A."/>
            <person name="Kalinowski J."/>
            <person name="Ruckert C."/>
        </authorList>
    </citation>
    <scope>NUCLEOTIDE SEQUENCE</scope>
    <source>
        <strain evidence="2">JCM 4637</strain>
    </source>
</reference>
<dbReference type="EMBL" id="BMVC01000031">
    <property type="protein sequence ID" value="GHD18907.1"/>
    <property type="molecule type" value="Genomic_DNA"/>
</dbReference>
<comment type="caution">
    <text evidence="2">The sequence shown here is derived from an EMBL/GenBank/DDBJ whole genome shotgun (WGS) entry which is preliminary data.</text>
</comment>
<proteinExistence type="predicted"/>
<name>A0A918X8W4_9ACTN</name>
<sequence length="123" mass="13223">MEDIGRHSAARSIPDGHNKDQTHDLTAPHSTQFRGRAPIWRGHGPGYHARRQAGTDARRTHHSARSQQPSLTPHGQLNRELTQGSSMGNTSASRPPGAAGGGHTTNSSVPPNSATTLWKEQRA</sequence>
<dbReference type="Proteomes" id="UP000638353">
    <property type="component" value="Unassembled WGS sequence"/>
</dbReference>
<evidence type="ECO:0000313" key="3">
    <source>
        <dbReference type="Proteomes" id="UP000638353"/>
    </source>
</evidence>
<feature type="compositionally biased region" description="Polar residues" evidence="1">
    <location>
        <begin position="65"/>
        <end position="93"/>
    </location>
</feature>
<reference evidence="2" key="2">
    <citation type="submission" date="2020-09" db="EMBL/GenBank/DDBJ databases">
        <authorList>
            <person name="Sun Q."/>
            <person name="Ohkuma M."/>
        </authorList>
    </citation>
    <scope>NUCLEOTIDE SEQUENCE</scope>
    <source>
        <strain evidence="2">JCM 4637</strain>
    </source>
</reference>
<evidence type="ECO:0000313" key="2">
    <source>
        <dbReference type="EMBL" id="GHD18907.1"/>
    </source>
</evidence>